<gene>
    <name evidence="1" type="ORF">chiPu_0005762</name>
</gene>
<proteinExistence type="predicted"/>
<accession>A0A401SAB1</accession>
<sequence length="73" mass="8445">MSFLKKSLRRFGYYLEGPKGRLETLPIALVTKNCFHLNVKPLAEDPLRPFRVGRTLEGTTEGVSPEARRRRSW</sequence>
<dbReference type="Proteomes" id="UP000287033">
    <property type="component" value="Unassembled WGS sequence"/>
</dbReference>
<evidence type="ECO:0000313" key="2">
    <source>
        <dbReference type="Proteomes" id="UP000287033"/>
    </source>
</evidence>
<dbReference type="EMBL" id="BEZZ01000161">
    <property type="protein sequence ID" value="GCC27338.1"/>
    <property type="molecule type" value="Genomic_DNA"/>
</dbReference>
<evidence type="ECO:0000313" key="1">
    <source>
        <dbReference type="EMBL" id="GCC27338.1"/>
    </source>
</evidence>
<organism evidence="1 2">
    <name type="scientific">Chiloscyllium punctatum</name>
    <name type="common">Brownbanded bambooshark</name>
    <name type="synonym">Hemiscyllium punctatum</name>
    <dbReference type="NCBI Taxonomy" id="137246"/>
    <lineage>
        <taxon>Eukaryota</taxon>
        <taxon>Metazoa</taxon>
        <taxon>Chordata</taxon>
        <taxon>Craniata</taxon>
        <taxon>Vertebrata</taxon>
        <taxon>Chondrichthyes</taxon>
        <taxon>Elasmobranchii</taxon>
        <taxon>Galeomorphii</taxon>
        <taxon>Galeoidea</taxon>
        <taxon>Orectolobiformes</taxon>
        <taxon>Hemiscylliidae</taxon>
        <taxon>Chiloscyllium</taxon>
    </lineage>
</organism>
<dbReference type="AlphaFoldDB" id="A0A401SAB1"/>
<keyword evidence="2" id="KW-1185">Reference proteome</keyword>
<name>A0A401SAB1_CHIPU</name>
<comment type="caution">
    <text evidence="1">The sequence shown here is derived from an EMBL/GenBank/DDBJ whole genome shotgun (WGS) entry which is preliminary data.</text>
</comment>
<reference evidence="1 2" key="1">
    <citation type="journal article" date="2018" name="Nat. Ecol. Evol.">
        <title>Shark genomes provide insights into elasmobranch evolution and the origin of vertebrates.</title>
        <authorList>
            <person name="Hara Y"/>
            <person name="Yamaguchi K"/>
            <person name="Onimaru K"/>
            <person name="Kadota M"/>
            <person name="Koyanagi M"/>
            <person name="Keeley SD"/>
            <person name="Tatsumi K"/>
            <person name="Tanaka K"/>
            <person name="Motone F"/>
            <person name="Kageyama Y"/>
            <person name="Nozu R"/>
            <person name="Adachi N"/>
            <person name="Nishimura O"/>
            <person name="Nakagawa R"/>
            <person name="Tanegashima C"/>
            <person name="Kiyatake I"/>
            <person name="Matsumoto R"/>
            <person name="Murakumo K"/>
            <person name="Nishida K"/>
            <person name="Terakita A"/>
            <person name="Kuratani S"/>
            <person name="Sato K"/>
            <person name="Hyodo S Kuraku.S."/>
        </authorList>
    </citation>
    <scope>NUCLEOTIDE SEQUENCE [LARGE SCALE GENOMIC DNA]</scope>
</reference>
<protein>
    <submittedName>
        <fullName evidence="1">Uncharacterized protein</fullName>
    </submittedName>
</protein>